<organism evidence="1 2">
    <name type="scientific">Adonisia turfae CCMR0081</name>
    <dbReference type="NCBI Taxonomy" id="2292702"/>
    <lineage>
        <taxon>Bacteria</taxon>
        <taxon>Bacillati</taxon>
        <taxon>Cyanobacteriota</taxon>
        <taxon>Adonisia</taxon>
        <taxon>Adonisia turfae</taxon>
    </lineage>
</organism>
<evidence type="ECO:0000313" key="2">
    <source>
        <dbReference type="Proteomes" id="UP000481033"/>
    </source>
</evidence>
<sequence>MLSLINALGKATEGFVDVTAYETTSTYSSSTVEVAIAILDDVPGMTPCRTSLFKHSSLRFLLQDGSPLRTWTNRAVGGDHVFLADPNGGMLYGGFVWAHAQELRNAIDQIKTELT</sequence>
<protein>
    <submittedName>
        <fullName evidence="1">Uncharacterized protein</fullName>
    </submittedName>
</protein>
<dbReference type="EMBL" id="QXHD01000003">
    <property type="protein sequence ID" value="NEZ54713.1"/>
    <property type="molecule type" value="Genomic_DNA"/>
</dbReference>
<dbReference type="Proteomes" id="UP000481033">
    <property type="component" value="Unassembled WGS sequence"/>
</dbReference>
<evidence type="ECO:0000313" key="1">
    <source>
        <dbReference type="EMBL" id="NEZ54713.1"/>
    </source>
</evidence>
<proteinExistence type="predicted"/>
<accession>A0A6M0RFT8</accession>
<dbReference type="AlphaFoldDB" id="A0A6M0RFT8"/>
<keyword evidence="2" id="KW-1185">Reference proteome</keyword>
<reference evidence="1 2" key="1">
    <citation type="journal article" date="2020" name="Microb. Ecol.">
        <title>Ecogenomics of the Marine Benthic Filamentous Cyanobacterium Adonisia.</title>
        <authorList>
            <person name="Walter J.M."/>
            <person name="Coutinho F.H."/>
            <person name="Leomil L."/>
            <person name="Hargreaves P.I."/>
            <person name="Campeao M.E."/>
            <person name="Vieira V.V."/>
            <person name="Silva B.S."/>
            <person name="Fistarol G.O."/>
            <person name="Salomon P.S."/>
            <person name="Sawabe T."/>
            <person name="Mino S."/>
            <person name="Hosokawa M."/>
            <person name="Miyashita H."/>
            <person name="Maruyama F."/>
            <person name="van Verk M.C."/>
            <person name="Dutilh B.E."/>
            <person name="Thompson C.C."/>
            <person name="Thompson F.L."/>
        </authorList>
    </citation>
    <scope>NUCLEOTIDE SEQUENCE [LARGE SCALE GENOMIC DNA]</scope>
    <source>
        <strain evidence="1 2">CCMR0081</strain>
    </source>
</reference>
<name>A0A6M0RFT8_9CYAN</name>
<gene>
    <name evidence="1" type="ORF">DXZ20_03190</name>
</gene>
<dbReference type="RefSeq" id="WP_163665736.1">
    <property type="nucleotide sequence ID" value="NZ_QXHD01000003.1"/>
</dbReference>
<comment type="caution">
    <text evidence="1">The sequence shown here is derived from an EMBL/GenBank/DDBJ whole genome shotgun (WGS) entry which is preliminary data.</text>
</comment>